<comment type="function">
    <text evidence="6">A translational regulator that binds mRNA to regulate translation initiation and/or mRNA stability. Usually binds in the 5'-UTR at or near the Shine-Dalgarno sequence preventing ribosome-binding, thus repressing translation. Its main target seems to be the major flagellin gene, while its function is anatagonized by FliW.</text>
</comment>
<comment type="similarity">
    <text evidence="6">Belongs to the CsrA/RsmA family.</text>
</comment>
<keyword evidence="1 6" id="KW-0963">Cytoplasm</keyword>
<gene>
    <name evidence="6" type="primary">csrA</name>
    <name evidence="7" type="ORF">SAMN02746091_00247</name>
</gene>
<keyword evidence="4 6" id="KW-0810">Translation regulation</keyword>
<dbReference type="InterPro" id="IPR003751">
    <property type="entry name" value="CsrA"/>
</dbReference>
<keyword evidence="3 6" id="KW-1005">Bacterial flagellum biogenesis</keyword>
<dbReference type="HAMAP" id="MF_00167">
    <property type="entry name" value="CsrA"/>
    <property type="match status" value="1"/>
</dbReference>
<dbReference type="GO" id="GO:0005829">
    <property type="term" value="C:cytosol"/>
    <property type="evidence" value="ECO:0007669"/>
    <property type="project" value="TreeGrafter"/>
</dbReference>
<dbReference type="GO" id="GO:0006402">
    <property type="term" value="P:mRNA catabolic process"/>
    <property type="evidence" value="ECO:0007669"/>
    <property type="project" value="InterPro"/>
</dbReference>
<evidence type="ECO:0000313" key="7">
    <source>
        <dbReference type="EMBL" id="SHE36062.1"/>
    </source>
</evidence>
<keyword evidence="5 6" id="KW-0694">RNA-binding</keyword>
<dbReference type="AlphaFoldDB" id="A0A1M4SV39"/>
<dbReference type="InterPro" id="IPR036107">
    <property type="entry name" value="CsrA_sf"/>
</dbReference>
<organism evidence="7 8">
    <name type="scientific">Caloramator proteoclasticus DSM 10124</name>
    <dbReference type="NCBI Taxonomy" id="1121262"/>
    <lineage>
        <taxon>Bacteria</taxon>
        <taxon>Bacillati</taxon>
        <taxon>Bacillota</taxon>
        <taxon>Clostridia</taxon>
        <taxon>Eubacteriales</taxon>
        <taxon>Clostridiaceae</taxon>
        <taxon>Caloramator</taxon>
    </lineage>
</organism>
<dbReference type="GO" id="GO:1902208">
    <property type="term" value="P:regulation of bacterial-type flagellum assembly"/>
    <property type="evidence" value="ECO:0007669"/>
    <property type="project" value="UniProtKB-UniRule"/>
</dbReference>
<evidence type="ECO:0000256" key="1">
    <source>
        <dbReference type="ARBA" id="ARBA00022490"/>
    </source>
</evidence>
<dbReference type="PANTHER" id="PTHR34984:SF1">
    <property type="entry name" value="CARBON STORAGE REGULATOR"/>
    <property type="match status" value="1"/>
</dbReference>
<keyword evidence="2 6" id="KW-0678">Repressor</keyword>
<dbReference type="GO" id="GO:0045947">
    <property type="term" value="P:negative regulation of translational initiation"/>
    <property type="evidence" value="ECO:0007669"/>
    <property type="project" value="UniProtKB-UniRule"/>
</dbReference>
<dbReference type="RefSeq" id="WP_073247662.1">
    <property type="nucleotide sequence ID" value="NZ_FQVG01000002.1"/>
</dbReference>
<name>A0A1M4SV39_9CLOT</name>
<dbReference type="Gene3D" id="2.60.40.4380">
    <property type="entry name" value="Translational regulator CsrA"/>
    <property type="match status" value="1"/>
</dbReference>
<evidence type="ECO:0000256" key="4">
    <source>
        <dbReference type="ARBA" id="ARBA00022845"/>
    </source>
</evidence>
<dbReference type="Proteomes" id="UP000184423">
    <property type="component" value="Unassembled WGS sequence"/>
</dbReference>
<evidence type="ECO:0000256" key="3">
    <source>
        <dbReference type="ARBA" id="ARBA00022795"/>
    </source>
</evidence>
<evidence type="ECO:0000256" key="5">
    <source>
        <dbReference type="ARBA" id="ARBA00022884"/>
    </source>
</evidence>
<dbReference type="GO" id="GO:0048027">
    <property type="term" value="F:mRNA 5'-UTR binding"/>
    <property type="evidence" value="ECO:0007669"/>
    <property type="project" value="UniProtKB-UniRule"/>
</dbReference>
<keyword evidence="8" id="KW-1185">Reference proteome</keyword>
<dbReference type="GO" id="GO:0044781">
    <property type="term" value="P:bacterial-type flagellum organization"/>
    <property type="evidence" value="ECO:0007669"/>
    <property type="project" value="UniProtKB-KW"/>
</dbReference>
<proteinExistence type="inferred from homology"/>
<comment type="subcellular location">
    <subcellularLocation>
        <location evidence="6">Cytoplasm</location>
    </subcellularLocation>
</comment>
<comment type="subunit">
    <text evidence="6">Homodimer; the beta-strands of each monomer intercalate to form a hydrophobic core, while the alpha-helices form wings that extend away from the core.</text>
</comment>
<reference evidence="8" key="1">
    <citation type="submission" date="2016-11" db="EMBL/GenBank/DDBJ databases">
        <authorList>
            <person name="Varghese N."/>
            <person name="Submissions S."/>
        </authorList>
    </citation>
    <scope>NUCLEOTIDE SEQUENCE [LARGE SCALE GENOMIC DNA]</scope>
    <source>
        <strain evidence="8">DSM 10124</strain>
    </source>
</reference>
<dbReference type="EMBL" id="FQVG01000002">
    <property type="protein sequence ID" value="SHE36062.1"/>
    <property type="molecule type" value="Genomic_DNA"/>
</dbReference>
<evidence type="ECO:0000256" key="2">
    <source>
        <dbReference type="ARBA" id="ARBA00022491"/>
    </source>
</evidence>
<accession>A0A1M4SV39</accession>
<dbReference type="SUPFAM" id="SSF117130">
    <property type="entry name" value="CsrA-like"/>
    <property type="match status" value="1"/>
</dbReference>
<dbReference type="GO" id="GO:0006109">
    <property type="term" value="P:regulation of carbohydrate metabolic process"/>
    <property type="evidence" value="ECO:0007669"/>
    <property type="project" value="InterPro"/>
</dbReference>
<evidence type="ECO:0000313" key="8">
    <source>
        <dbReference type="Proteomes" id="UP000184423"/>
    </source>
</evidence>
<dbReference type="Pfam" id="PF02599">
    <property type="entry name" value="CsrA"/>
    <property type="match status" value="1"/>
</dbReference>
<evidence type="ECO:0000256" key="6">
    <source>
        <dbReference type="HAMAP-Rule" id="MF_00167"/>
    </source>
</evidence>
<sequence>MLILTRKVGEKILIGENIEITILENNQGNIKIGIEAPKDVRVVRYELIEEVKEQNRISLKDTEDIIKRLIREG</sequence>
<protein>
    <recommendedName>
        <fullName evidence="6">Translational regulator CsrA</fullName>
    </recommendedName>
</protein>
<dbReference type="PANTHER" id="PTHR34984">
    <property type="entry name" value="CARBON STORAGE REGULATOR"/>
    <property type="match status" value="1"/>
</dbReference>